<dbReference type="CDD" id="cd03431">
    <property type="entry name" value="NUDIX_DNA_Glycosylase_C-MutY"/>
    <property type="match status" value="1"/>
</dbReference>
<protein>
    <recommendedName>
        <fullName evidence="5 14">Adenine DNA glycosylase</fullName>
        <ecNumber evidence="4 14">3.2.2.31</ecNumber>
    </recommendedName>
</protein>
<dbReference type="CDD" id="cd00056">
    <property type="entry name" value="ENDO3c"/>
    <property type="match status" value="1"/>
</dbReference>
<evidence type="ECO:0000256" key="14">
    <source>
        <dbReference type="RuleBase" id="RU365096"/>
    </source>
</evidence>
<dbReference type="GO" id="GO:0035485">
    <property type="term" value="F:adenine/guanine mispair binding"/>
    <property type="evidence" value="ECO:0007669"/>
    <property type="project" value="TreeGrafter"/>
</dbReference>
<evidence type="ECO:0000256" key="4">
    <source>
        <dbReference type="ARBA" id="ARBA00012045"/>
    </source>
</evidence>
<keyword evidence="13 14" id="KW-0326">Glycosidase</keyword>
<dbReference type="InterPro" id="IPR003265">
    <property type="entry name" value="HhH-GPD_domain"/>
</dbReference>
<keyword evidence="12" id="KW-0234">DNA repair</keyword>
<keyword evidence="11" id="KW-0411">Iron-sulfur</keyword>
<dbReference type="SUPFAM" id="SSF55811">
    <property type="entry name" value="Nudix"/>
    <property type="match status" value="1"/>
</dbReference>
<comment type="caution">
    <text evidence="16">The sequence shown here is derived from an EMBL/GenBank/DDBJ whole genome shotgun (WGS) entry which is preliminary data.</text>
</comment>
<proteinExistence type="inferred from homology"/>
<evidence type="ECO:0000256" key="7">
    <source>
        <dbReference type="ARBA" id="ARBA00022723"/>
    </source>
</evidence>
<dbReference type="Pfam" id="PF00633">
    <property type="entry name" value="HHH"/>
    <property type="match status" value="1"/>
</dbReference>
<evidence type="ECO:0000259" key="15">
    <source>
        <dbReference type="SMART" id="SM00478"/>
    </source>
</evidence>
<dbReference type="Gene3D" id="1.10.340.30">
    <property type="entry name" value="Hypothetical protein, domain 2"/>
    <property type="match status" value="1"/>
</dbReference>
<dbReference type="Pfam" id="PF14815">
    <property type="entry name" value="NUDIX_4"/>
    <property type="match status" value="1"/>
</dbReference>
<evidence type="ECO:0000256" key="10">
    <source>
        <dbReference type="ARBA" id="ARBA00023004"/>
    </source>
</evidence>
<dbReference type="InterPro" id="IPR011257">
    <property type="entry name" value="DNA_glycosylase"/>
</dbReference>
<evidence type="ECO:0000256" key="13">
    <source>
        <dbReference type="ARBA" id="ARBA00023295"/>
    </source>
</evidence>
<dbReference type="InterPro" id="IPR004036">
    <property type="entry name" value="Endonuclease-III-like_CS2"/>
</dbReference>
<dbReference type="GO" id="GO:0006284">
    <property type="term" value="P:base-excision repair"/>
    <property type="evidence" value="ECO:0007669"/>
    <property type="project" value="UniProtKB-UniRule"/>
</dbReference>
<dbReference type="NCBIfam" id="NF008132">
    <property type="entry name" value="PRK10880.1"/>
    <property type="match status" value="1"/>
</dbReference>
<dbReference type="Pfam" id="PF00730">
    <property type="entry name" value="HhH-GPD"/>
    <property type="match status" value="1"/>
</dbReference>
<dbReference type="Gene3D" id="3.90.79.10">
    <property type="entry name" value="Nucleoside Triphosphate Pyrophosphohydrolase"/>
    <property type="match status" value="1"/>
</dbReference>
<accession>A0A6N4DMK7</accession>
<dbReference type="SMART" id="SM00478">
    <property type="entry name" value="ENDO3c"/>
    <property type="match status" value="1"/>
</dbReference>
<dbReference type="InterPro" id="IPR029119">
    <property type="entry name" value="MutY_C"/>
</dbReference>
<evidence type="ECO:0000313" key="16">
    <source>
        <dbReference type="EMBL" id="PUD99131.1"/>
    </source>
</evidence>
<dbReference type="SMART" id="SM00525">
    <property type="entry name" value="FES"/>
    <property type="match status" value="1"/>
</dbReference>
<dbReference type="SUPFAM" id="SSF48150">
    <property type="entry name" value="DNA-glycosylase"/>
    <property type="match status" value="1"/>
</dbReference>
<evidence type="ECO:0000256" key="2">
    <source>
        <dbReference type="ARBA" id="ARBA00002933"/>
    </source>
</evidence>
<dbReference type="PROSITE" id="PS01155">
    <property type="entry name" value="ENDONUCLEASE_III_2"/>
    <property type="match status" value="1"/>
</dbReference>
<organism evidence="16 17">
    <name type="scientific">Candidatus Sedimenticola endophacoides</name>
    <dbReference type="NCBI Taxonomy" id="2548426"/>
    <lineage>
        <taxon>Bacteria</taxon>
        <taxon>Pseudomonadati</taxon>
        <taxon>Pseudomonadota</taxon>
        <taxon>Gammaproteobacteria</taxon>
        <taxon>Chromatiales</taxon>
        <taxon>Sedimenticolaceae</taxon>
        <taxon>Sedimenticola</taxon>
    </lineage>
</organism>
<dbReference type="PANTHER" id="PTHR42944">
    <property type="entry name" value="ADENINE DNA GLYCOSYLASE"/>
    <property type="match status" value="1"/>
</dbReference>
<keyword evidence="7" id="KW-0479">Metal-binding</keyword>
<evidence type="ECO:0000256" key="6">
    <source>
        <dbReference type="ARBA" id="ARBA00022485"/>
    </source>
</evidence>
<dbReference type="Proteomes" id="UP000250928">
    <property type="component" value="Unassembled WGS sequence"/>
</dbReference>
<gene>
    <name evidence="16" type="ORF">C3L24_11450</name>
</gene>
<evidence type="ECO:0000256" key="9">
    <source>
        <dbReference type="ARBA" id="ARBA00022801"/>
    </source>
</evidence>
<dbReference type="InterPro" id="IPR003651">
    <property type="entry name" value="Endonuclease3_FeS-loop_motif"/>
</dbReference>
<dbReference type="PANTHER" id="PTHR42944:SF1">
    <property type="entry name" value="ADENINE DNA GLYCOSYLASE"/>
    <property type="match status" value="1"/>
</dbReference>
<keyword evidence="8 14" id="KW-0227">DNA damage</keyword>
<dbReference type="InterPro" id="IPR000445">
    <property type="entry name" value="HhH_motif"/>
</dbReference>
<comment type="similarity">
    <text evidence="3 14">Belongs to the Nth/MutY family.</text>
</comment>
<dbReference type="Gene3D" id="1.10.1670.10">
    <property type="entry name" value="Helix-hairpin-Helix base-excision DNA repair enzymes (C-terminal)"/>
    <property type="match status" value="1"/>
</dbReference>
<dbReference type="GO" id="GO:0032357">
    <property type="term" value="F:oxidized purine DNA binding"/>
    <property type="evidence" value="ECO:0007669"/>
    <property type="project" value="TreeGrafter"/>
</dbReference>
<dbReference type="GO" id="GO:0006298">
    <property type="term" value="P:mismatch repair"/>
    <property type="evidence" value="ECO:0007669"/>
    <property type="project" value="TreeGrafter"/>
</dbReference>
<evidence type="ECO:0000256" key="12">
    <source>
        <dbReference type="ARBA" id="ARBA00023204"/>
    </source>
</evidence>
<dbReference type="FunFam" id="1.10.340.30:FF:000002">
    <property type="entry name" value="Adenine DNA glycosylase"/>
    <property type="match status" value="1"/>
</dbReference>
<keyword evidence="10 14" id="KW-0408">Iron</keyword>
<dbReference type="FunFam" id="1.10.1670.10:FF:000002">
    <property type="entry name" value="Adenine DNA glycosylase"/>
    <property type="match status" value="1"/>
</dbReference>
<dbReference type="EC" id="3.2.2.31" evidence="4 14"/>
<comment type="function">
    <text evidence="2">Adenine glycosylase active on G-A mispairs. MutY also corrects error-prone DNA synthesis past GO lesions which are due to the oxidatively damaged form of guanine: 7,8-dihydro-8-oxoguanine (8-oxo-dGTP).</text>
</comment>
<dbReference type="GO" id="GO:0051539">
    <property type="term" value="F:4 iron, 4 sulfur cluster binding"/>
    <property type="evidence" value="ECO:0007669"/>
    <property type="project" value="UniProtKB-UniRule"/>
</dbReference>
<dbReference type="GO" id="GO:0034039">
    <property type="term" value="F:8-oxo-7,8-dihydroguanine DNA N-glycosylase activity"/>
    <property type="evidence" value="ECO:0007669"/>
    <property type="project" value="TreeGrafter"/>
</dbReference>
<dbReference type="AlphaFoldDB" id="A0A6N4DMK7"/>
<keyword evidence="9" id="KW-0378">Hydrolase</keyword>
<evidence type="ECO:0000256" key="11">
    <source>
        <dbReference type="ARBA" id="ARBA00023014"/>
    </source>
</evidence>
<sequence length="357" mass="40153">MSQGEGFAARVLAWFAVAGRRDLPWQTAPTPYRVWVSEIMLQQTRVATVIPYYERFMARFPDLEILADAPLDEVLHYWSGLGYYARGRNLHRAAQRIRDQHGGRFPQTLAEVEALPGVGRSTAGAVLSLALGQRHPILDGNVKRVLCRCFAVEGWPGRAEVQRRLWSLAGKLTPWARAAEYNQAMMDLGAQVCTRVRPHCGQCPLAGLCRARRQGRQACLPEPRPARRMPVRAVQMLLLANTDGELLLERRPEQGVWGGLWCLPECPGESEPEQWVRTRFGVEARAGPRWPVRRHTFSHFHLDITPVLMRGGPGGNSVMEGGRRLWYNPQKPEALGLAAPVARLIEELQRQERGEGV</sequence>
<dbReference type="InterPro" id="IPR023170">
    <property type="entry name" value="HhH_base_excis_C"/>
</dbReference>
<feature type="domain" description="HhH-GPD" evidence="15">
    <location>
        <begin position="40"/>
        <end position="191"/>
    </location>
</feature>
<evidence type="ECO:0000256" key="8">
    <source>
        <dbReference type="ARBA" id="ARBA00022763"/>
    </source>
</evidence>
<dbReference type="InterPro" id="IPR044298">
    <property type="entry name" value="MIG/MutY"/>
</dbReference>
<dbReference type="GO" id="GO:0046872">
    <property type="term" value="F:metal ion binding"/>
    <property type="evidence" value="ECO:0007669"/>
    <property type="project" value="UniProtKB-UniRule"/>
</dbReference>
<dbReference type="EMBL" id="PQCO01000269">
    <property type="protein sequence ID" value="PUD99131.1"/>
    <property type="molecule type" value="Genomic_DNA"/>
</dbReference>
<keyword evidence="6" id="KW-0004">4Fe-4S</keyword>
<reference evidence="16 17" key="1">
    <citation type="submission" date="2018-01" db="EMBL/GenBank/DDBJ databases">
        <title>Novel co-symbiosis in the lucinid bivalve Phacoides pectinatus.</title>
        <authorList>
            <person name="Lim S.J."/>
            <person name="Davis B.G."/>
            <person name="Gill D.E."/>
            <person name="Engel A.S."/>
            <person name="Anderson L.C."/>
            <person name="Campbell B.J."/>
        </authorList>
    </citation>
    <scope>NUCLEOTIDE SEQUENCE [LARGE SCALE GENOMIC DNA]</scope>
    <source>
        <strain evidence="16">N3_P5</strain>
    </source>
</reference>
<evidence type="ECO:0000256" key="1">
    <source>
        <dbReference type="ARBA" id="ARBA00000843"/>
    </source>
</evidence>
<comment type="cofactor">
    <cofactor evidence="14">
        <name>[4Fe-4S] cluster</name>
        <dbReference type="ChEBI" id="CHEBI:49883"/>
    </cofactor>
    <text evidence="14">Binds 1 [4Fe-4S] cluster.</text>
</comment>
<evidence type="ECO:0000313" key="17">
    <source>
        <dbReference type="Proteomes" id="UP000250928"/>
    </source>
</evidence>
<evidence type="ECO:0000256" key="5">
    <source>
        <dbReference type="ARBA" id="ARBA00022023"/>
    </source>
</evidence>
<comment type="catalytic activity">
    <reaction evidence="1 14">
        <text>Hydrolyzes free adenine bases from 7,8-dihydro-8-oxoguanine:adenine mismatched double-stranded DNA, leaving an apurinic site.</text>
        <dbReference type="EC" id="3.2.2.31"/>
    </reaction>
</comment>
<dbReference type="GO" id="GO:0000701">
    <property type="term" value="F:purine-specific mismatch base pair DNA N-glycosylase activity"/>
    <property type="evidence" value="ECO:0007669"/>
    <property type="project" value="UniProtKB-EC"/>
</dbReference>
<dbReference type="InterPro" id="IPR005760">
    <property type="entry name" value="A/G_AdeGlyc_MutY"/>
</dbReference>
<evidence type="ECO:0000256" key="3">
    <source>
        <dbReference type="ARBA" id="ARBA00008343"/>
    </source>
</evidence>
<dbReference type="Pfam" id="PF10576">
    <property type="entry name" value="EndIII_4Fe-2S"/>
    <property type="match status" value="1"/>
</dbReference>
<dbReference type="InterPro" id="IPR015797">
    <property type="entry name" value="NUDIX_hydrolase-like_dom_sf"/>
</dbReference>
<name>A0A6N4DMK7_9GAMM</name>
<dbReference type="NCBIfam" id="TIGR01084">
    <property type="entry name" value="mutY"/>
    <property type="match status" value="1"/>
</dbReference>